<dbReference type="Pfam" id="PF11527">
    <property type="entry name" value="ARL2_Bind_BART"/>
    <property type="match status" value="1"/>
</dbReference>
<reference evidence="12" key="1">
    <citation type="submission" date="2025-08" db="UniProtKB">
        <authorList>
            <consortium name="RefSeq"/>
        </authorList>
    </citation>
    <scope>IDENTIFICATION</scope>
</reference>
<dbReference type="Gene3D" id="1.20.1520.10">
    <property type="entry name" value="ADP-ribosylation factor-like 2-binding protein, domain"/>
    <property type="match status" value="1"/>
</dbReference>
<evidence type="ECO:0000256" key="5">
    <source>
        <dbReference type="ARBA" id="ARBA00022490"/>
    </source>
</evidence>
<evidence type="ECO:0000313" key="11">
    <source>
        <dbReference type="Proteomes" id="UP000695007"/>
    </source>
</evidence>
<dbReference type="RefSeq" id="XP_011496522.1">
    <property type="nucleotide sequence ID" value="XM_011498220.1"/>
</dbReference>
<evidence type="ECO:0000256" key="8">
    <source>
        <dbReference type="ARBA" id="ARBA00023273"/>
    </source>
</evidence>
<evidence type="ECO:0000256" key="9">
    <source>
        <dbReference type="ARBA" id="ARBA00031593"/>
    </source>
</evidence>
<organism evidence="11 12">
    <name type="scientific">Ceratosolen solmsi marchali</name>
    <dbReference type="NCBI Taxonomy" id="326594"/>
    <lineage>
        <taxon>Eukaryota</taxon>
        <taxon>Metazoa</taxon>
        <taxon>Ecdysozoa</taxon>
        <taxon>Arthropoda</taxon>
        <taxon>Hexapoda</taxon>
        <taxon>Insecta</taxon>
        <taxon>Pterygota</taxon>
        <taxon>Neoptera</taxon>
        <taxon>Endopterygota</taxon>
        <taxon>Hymenoptera</taxon>
        <taxon>Apocrita</taxon>
        <taxon>Proctotrupomorpha</taxon>
        <taxon>Chalcidoidea</taxon>
        <taxon>Agaonidae</taxon>
        <taxon>Agaoninae</taxon>
        <taxon>Ceratosolen</taxon>
    </lineage>
</organism>
<dbReference type="GO" id="GO:0005930">
    <property type="term" value="C:axoneme"/>
    <property type="evidence" value="ECO:0007669"/>
    <property type="project" value="TreeGrafter"/>
</dbReference>
<feature type="domain" description="BART" evidence="10">
    <location>
        <begin position="7"/>
        <end position="122"/>
    </location>
</feature>
<evidence type="ECO:0000256" key="6">
    <source>
        <dbReference type="ARBA" id="ARBA00023054"/>
    </source>
</evidence>
<evidence type="ECO:0000256" key="3">
    <source>
        <dbReference type="ARBA" id="ARBA00007460"/>
    </source>
</evidence>
<evidence type="ECO:0000259" key="10">
    <source>
        <dbReference type="Pfam" id="PF11527"/>
    </source>
</evidence>
<keyword evidence="12" id="KW-0282">Flagellum</keyword>
<evidence type="ECO:0000256" key="2">
    <source>
        <dbReference type="ARBA" id="ARBA00004496"/>
    </source>
</evidence>
<sequence length="352" mass="40675">MAEKDETTWVFDALVGFLQGSFWSTSIQNFIEEKSLIFESETLDSKEYREIHQDYKNFVNLLLDCYMEDMGIIFEQFEQACSLIKSTRVSIKFQQGLFEQIWAANEYEVFRRMMTQKNLELQLQSLKMIEKKSGLTPASLSHESNKLNDDQLPMEELLQTKIYEISDENILDAVNVNAKENESVSLLKQEHYAIGHTKKNAHQELNESTKRTSHFEDKQKAKLNAESNIYDKSKTEQQHAVVAGIPSIIDTISTNFRKELHVKQKDNTKEDIHNRQLYLNAQRDKLAALKNKARNQKFRMDPVRPNSAHVVAEAAVNIKKQDLIVHQQAMDASILQVRKALAARLKAEVVQK</sequence>
<dbReference type="Proteomes" id="UP000695007">
    <property type="component" value="Unplaced"/>
</dbReference>
<evidence type="ECO:0000256" key="1">
    <source>
        <dbReference type="ARBA" id="ARBA00004138"/>
    </source>
</evidence>
<gene>
    <name evidence="12" type="primary">LOC105361114</name>
</gene>
<dbReference type="GeneID" id="105361114"/>
<keyword evidence="5" id="KW-0963">Cytoplasm</keyword>
<evidence type="ECO:0000256" key="7">
    <source>
        <dbReference type="ARBA" id="ARBA00023069"/>
    </source>
</evidence>
<dbReference type="KEGG" id="csol:105361114"/>
<comment type="subcellular location">
    <subcellularLocation>
        <location evidence="1">Cell projection</location>
        <location evidence="1">Cilium</location>
    </subcellularLocation>
    <subcellularLocation>
        <location evidence="2">Cytoplasm</location>
    </subcellularLocation>
</comment>
<dbReference type="PANTHER" id="PTHR21532:SF0">
    <property type="entry name" value="CILIA- AND FLAGELLA-ASSOCIATED PROTEIN 36"/>
    <property type="match status" value="1"/>
</dbReference>
<evidence type="ECO:0000256" key="4">
    <source>
        <dbReference type="ARBA" id="ARBA00021815"/>
    </source>
</evidence>
<dbReference type="InterPro" id="IPR042541">
    <property type="entry name" value="BART_sf"/>
</dbReference>
<dbReference type="PANTHER" id="PTHR21532">
    <property type="entry name" value="PHOSPHODIESTERASE HL"/>
    <property type="match status" value="1"/>
</dbReference>
<dbReference type="InterPro" id="IPR023379">
    <property type="entry name" value="BART_dom"/>
</dbReference>
<proteinExistence type="inferred from homology"/>
<dbReference type="InterPro" id="IPR038888">
    <property type="entry name" value="CFAP36"/>
</dbReference>
<name>A0AAJ6YED3_9HYME</name>
<dbReference type="GO" id="GO:0097546">
    <property type="term" value="C:ciliary base"/>
    <property type="evidence" value="ECO:0007669"/>
    <property type="project" value="TreeGrafter"/>
</dbReference>
<comment type="similarity">
    <text evidence="3">Belongs to the CFAP36 family.</text>
</comment>
<protein>
    <recommendedName>
        <fullName evidence="4">Cilia- and flagella-associated protein 36</fullName>
    </recommendedName>
    <alternativeName>
        <fullName evidence="9">Coiled-coil domain-containing protein 104</fullName>
    </alternativeName>
</protein>
<keyword evidence="6" id="KW-0175">Coiled coil</keyword>
<keyword evidence="11" id="KW-1185">Reference proteome</keyword>
<accession>A0AAJ6YED3</accession>
<keyword evidence="7" id="KW-0969">Cilium</keyword>
<keyword evidence="8" id="KW-0966">Cell projection</keyword>
<evidence type="ECO:0000313" key="12">
    <source>
        <dbReference type="RefSeq" id="XP_011496522.1"/>
    </source>
</evidence>
<dbReference type="AlphaFoldDB" id="A0AAJ6YED3"/>